<feature type="compositionally biased region" description="Polar residues" evidence="5">
    <location>
        <begin position="441"/>
        <end position="458"/>
    </location>
</feature>
<name>A0A6H5G7D0_9HEMI</name>
<dbReference type="GO" id="GO:0004519">
    <property type="term" value="F:endonuclease activity"/>
    <property type="evidence" value="ECO:0007669"/>
    <property type="project" value="UniProtKB-KW"/>
</dbReference>
<dbReference type="InterPro" id="IPR043502">
    <property type="entry name" value="DNA/RNA_pol_sf"/>
</dbReference>
<dbReference type="InterPro" id="IPR001611">
    <property type="entry name" value="Leu-rich_rpt"/>
</dbReference>
<dbReference type="InterPro" id="IPR050951">
    <property type="entry name" value="Retrovirus_Pol_polyprotein"/>
</dbReference>
<dbReference type="InterPro" id="IPR000477">
    <property type="entry name" value="RT_dom"/>
</dbReference>
<dbReference type="PANTHER" id="PTHR37984">
    <property type="entry name" value="PROTEIN CBG26694"/>
    <property type="match status" value="1"/>
</dbReference>
<evidence type="ECO:0000259" key="6">
    <source>
        <dbReference type="PROSITE" id="PS50878"/>
    </source>
</evidence>
<dbReference type="InterPro" id="IPR021109">
    <property type="entry name" value="Peptidase_aspartic_dom_sf"/>
</dbReference>
<dbReference type="OrthoDB" id="7451790at2759"/>
<evidence type="ECO:0000256" key="3">
    <source>
        <dbReference type="ARBA" id="ARBA00022722"/>
    </source>
</evidence>
<dbReference type="Pfam" id="PF00078">
    <property type="entry name" value="RVT_1"/>
    <property type="match status" value="1"/>
</dbReference>
<keyword evidence="2" id="KW-0548">Nucleotidyltransferase</keyword>
<feature type="domain" description="Reverse transcriptase" evidence="6">
    <location>
        <begin position="656"/>
        <end position="911"/>
    </location>
</feature>
<keyword evidence="3" id="KW-0540">Nuclease</keyword>
<dbReference type="GO" id="GO:0016779">
    <property type="term" value="F:nucleotidyltransferase activity"/>
    <property type="evidence" value="ECO:0007669"/>
    <property type="project" value="UniProtKB-KW"/>
</dbReference>
<gene>
    <name evidence="7" type="ORF">NTEN_LOCUS4018</name>
</gene>
<dbReference type="Gene3D" id="3.30.70.270">
    <property type="match status" value="1"/>
</dbReference>
<dbReference type="InterPro" id="IPR043128">
    <property type="entry name" value="Rev_trsase/Diguanyl_cyclase"/>
</dbReference>
<evidence type="ECO:0000256" key="2">
    <source>
        <dbReference type="ARBA" id="ARBA00022695"/>
    </source>
</evidence>
<evidence type="ECO:0000256" key="5">
    <source>
        <dbReference type="SAM" id="MobiDB-lite"/>
    </source>
</evidence>
<evidence type="ECO:0000313" key="7">
    <source>
        <dbReference type="EMBL" id="CAA9997724.1"/>
    </source>
</evidence>
<reference evidence="7 8" key="1">
    <citation type="submission" date="2020-02" db="EMBL/GenBank/DDBJ databases">
        <authorList>
            <person name="Ferguson B K."/>
        </authorList>
    </citation>
    <scope>NUCLEOTIDE SEQUENCE [LARGE SCALE GENOMIC DNA]</scope>
</reference>
<dbReference type="SUPFAM" id="SSF52058">
    <property type="entry name" value="L domain-like"/>
    <property type="match status" value="1"/>
</dbReference>
<dbReference type="AlphaFoldDB" id="A0A6H5G7D0"/>
<dbReference type="PANTHER" id="PTHR37984:SF5">
    <property type="entry name" value="PROTEIN NYNRIN-LIKE"/>
    <property type="match status" value="1"/>
</dbReference>
<evidence type="ECO:0000256" key="1">
    <source>
        <dbReference type="ARBA" id="ARBA00022679"/>
    </source>
</evidence>
<sequence length="1106" mass="126008">MTSKNLPPNSEELPFLEILPPPLDYLKMMNYDYHGNWKMIHYFAKDFFADLIIVPKKTIDTIDVYVVSDANILTDPSPVDISITTYLNKWDSFEPKGSKVDKISLSSSISDGDSSDNLDSSPSPISFSFHCLHLLNGGSNVDFVVMLVTQCDGQLSQEASLAFRIRAEIISIFCYFLKTSMDIFHIENLEKLTFLKKLSLDNNVIESPHGLGALVHLEELDLSYNKLTTLASIHNQTISLATRMSKTGKTKSDTEIGETENMKPLSRFKFDHYDPKIEDWLYYFTRFEVELNRQGITEEKDRATLLVSSGPAPFKILVDSFSPRDIQTVSYDEIKHALNSYYSRNVSVFAERRAFTLRFRQQGETIRQYVLDLKALARTCAFGRTLEERLQEQLLLGINESNWQEELIKQFPTTQDKFSEIEKVALLLESSCNQRKLLSEMNSNKPKGNANRIKTQHFQNKKDMRPQFGQGEKPVCTSCGFTHNTGTRCPAEGIICFACKGSNHFSRMCRSTRRRKFTGRITTDERDVKSNGSSSDSDQEIRKIGKEGNKALLDITINGEIIEMIYDPGAAQTVVSKEVWMKIGQPKLLPTQDLFAYTNVPIKTLGMAYVSVTAFGKTLHLKLCVVDTNDAPLFGFSWAMAFKLPMPEGARICKVKCSENKAENRKFETTLRAIIDKHGNVFKKGIGTMKNFKFKIHLAENAQPKIFSARRVPISIRDQVGMELDRLVDEGIIEPVDPTNDIVDWVSPIVVAVKQTGKLRICADFKVTLNKYSQPNVHPMPNLEEILSKIGSGEKYSIIDLKDAYLQLVVDDESKHFLNIATHKGIYRYTRMPFGVNSAPAIFQRVMDKVLGDMKNVACFLDDVIVTGRSMDEHIANLEEVLSRFEREGIKVNPDKCKWVQDSVEYLGHSIDKNGIHPTTAHLKAMKEMPSPENDMFGNLDEELAQLARSYIDPFKNRVVTLRKAEEEFFEYLMDFMTQYVNAMATKKSEILKLSPHQRKMAMLKEIDLDYNCLRNAVLNEQFLSREVERKKKERDWKMENDEAKLVHVTAEFHSITETRKGNPDLVSYELLNGSDQIRDETSPNLRVGMLLSSLRTPQINRECSC</sequence>
<dbReference type="GO" id="GO:0071897">
    <property type="term" value="P:DNA biosynthetic process"/>
    <property type="evidence" value="ECO:0007669"/>
    <property type="project" value="UniProtKB-ARBA"/>
</dbReference>
<dbReference type="Gene3D" id="3.10.10.10">
    <property type="entry name" value="HIV Type 1 Reverse Transcriptase, subunit A, domain 1"/>
    <property type="match status" value="1"/>
</dbReference>
<dbReference type="PROSITE" id="PS51450">
    <property type="entry name" value="LRR"/>
    <property type="match status" value="1"/>
</dbReference>
<protein>
    <recommendedName>
        <fullName evidence="6">Reverse transcriptase domain-containing protein</fullName>
    </recommendedName>
</protein>
<keyword evidence="4" id="KW-0255">Endonuclease</keyword>
<feature type="region of interest" description="Disordered" evidence="5">
    <location>
        <begin position="520"/>
        <end position="541"/>
    </location>
</feature>
<keyword evidence="8" id="KW-1185">Reference proteome</keyword>
<keyword evidence="1" id="KW-0808">Transferase</keyword>
<feature type="region of interest" description="Disordered" evidence="5">
    <location>
        <begin position="441"/>
        <end position="460"/>
    </location>
</feature>
<dbReference type="CDD" id="cd01647">
    <property type="entry name" value="RT_LTR"/>
    <property type="match status" value="1"/>
</dbReference>
<organism evidence="7 8">
    <name type="scientific">Nesidiocoris tenuis</name>
    <dbReference type="NCBI Taxonomy" id="355587"/>
    <lineage>
        <taxon>Eukaryota</taxon>
        <taxon>Metazoa</taxon>
        <taxon>Ecdysozoa</taxon>
        <taxon>Arthropoda</taxon>
        <taxon>Hexapoda</taxon>
        <taxon>Insecta</taxon>
        <taxon>Pterygota</taxon>
        <taxon>Neoptera</taxon>
        <taxon>Paraneoptera</taxon>
        <taxon>Hemiptera</taxon>
        <taxon>Heteroptera</taxon>
        <taxon>Panheteroptera</taxon>
        <taxon>Cimicomorpha</taxon>
        <taxon>Miridae</taxon>
        <taxon>Dicyphina</taxon>
        <taxon>Nesidiocoris</taxon>
    </lineage>
</organism>
<dbReference type="EMBL" id="CADCXU010005918">
    <property type="protein sequence ID" value="CAA9997724.1"/>
    <property type="molecule type" value="Genomic_DNA"/>
</dbReference>
<keyword evidence="4" id="KW-0378">Hydrolase</keyword>
<dbReference type="SUPFAM" id="SSF50630">
    <property type="entry name" value="Acid proteases"/>
    <property type="match status" value="1"/>
</dbReference>
<accession>A0A6H5G7D0</accession>
<evidence type="ECO:0000256" key="4">
    <source>
        <dbReference type="ARBA" id="ARBA00022759"/>
    </source>
</evidence>
<evidence type="ECO:0000313" key="8">
    <source>
        <dbReference type="Proteomes" id="UP000479000"/>
    </source>
</evidence>
<proteinExistence type="predicted"/>
<dbReference type="Proteomes" id="UP000479000">
    <property type="component" value="Unassembled WGS sequence"/>
</dbReference>
<dbReference type="SUPFAM" id="SSF56672">
    <property type="entry name" value="DNA/RNA polymerases"/>
    <property type="match status" value="1"/>
</dbReference>
<dbReference type="InterPro" id="IPR032675">
    <property type="entry name" value="LRR_dom_sf"/>
</dbReference>
<dbReference type="PROSITE" id="PS50878">
    <property type="entry name" value="RT_POL"/>
    <property type="match status" value="1"/>
</dbReference>
<dbReference type="Gene3D" id="3.80.10.10">
    <property type="entry name" value="Ribonuclease Inhibitor"/>
    <property type="match status" value="1"/>
</dbReference>